<dbReference type="InterPro" id="IPR016047">
    <property type="entry name" value="M23ase_b-sheet_dom"/>
</dbReference>
<dbReference type="Proteomes" id="UP000769156">
    <property type="component" value="Unassembled WGS sequence"/>
</dbReference>
<name>A0A921I1J7_9FIRM</name>
<dbReference type="InterPro" id="IPR011055">
    <property type="entry name" value="Dup_hybrid_motif"/>
</dbReference>
<dbReference type="GO" id="GO:0004222">
    <property type="term" value="F:metalloendopeptidase activity"/>
    <property type="evidence" value="ECO:0007669"/>
    <property type="project" value="TreeGrafter"/>
</dbReference>
<reference evidence="2" key="1">
    <citation type="journal article" date="2021" name="PeerJ">
        <title>Extensive microbial diversity within the chicken gut microbiome revealed by metagenomics and culture.</title>
        <authorList>
            <person name="Gilroy R."/>
            <person name="Ravi A."/>
            <person name="Getino M."/>
            <person name="Pursley I."/>
            <person name="Horton D.L."/>
            <person name="Alikhan N.F."/>
            <person name="Baker D."/>
            <person name="Gharbi K."/>
            <person name="Hall N."/>
            <person name="Watson M."/>
            <person name="Adriaenssens E.M."/>
            <person name="Foster-Nyarko E."/>
            <person name="Jarju S."/>
            <person name="Secka A."/>
            <person name="Antonio M."/>
            <person name="Oren A."/>
            <person name="Chaudhuri R.R."/>
            <person name="La Ragione R."/>
            <person name="Hildebrand F."/>
            <person name="Pallen M.J."/>
        </authorList>
    </citation>
    <scope>NUCLEOTIDE SEQUENCE</scope>
    <source>
        <strain evidence="2">ChiSjej5B23-16112</strain>
    </source>
</reference>
<sequence>MRQIKAGRLLLLVLLFSFFCVLGIGCLMEKGRQNTLALRTISSASYRKDFFSPGMRKDQTLLSRECRTFLKQVEEDSIYFPVPASSLDPSLTVSYVDSWMYERNYKEGNSHEGTDIMAARNERGIYPVVSISDGTITNLGWLELGGWRIGITSPQGVYYYYAHLDSYTDIREGDTVKAGQLLGFMGDSGYGPEGTKGEFDVHLHLGIYSWGTGEEISVNPYYLLRSLEEHRLKYQYS</sequence>
<reference evidence="2" key="2">
    <citation type="submission" date="2021-09" db="EMBL/GenBank/DDBJ databases">
        <authorList>
            <person name="Gilroy R."/>
        </authorList>
    </citation>
    <scope>NUCLEOTIDE SEQUENCE</scope>
    <source>
        <strain evidence="2">ChiSjej5B23-16112</strain>
    </source>
</reference>
<dbReference type="Gene3D" id="2.70.70.10">
    <property type="entry name" value="Glucose Permease (Domain IIA)"/>
    <property type="match status" value="1"/>
</dbReference>
<protein>
    <submittedName>
        <fullName evidence="2">M23 family metallopeptidase</fullName>
    </submittedName>
</protein>
<proteinExistence type="predicted"/>
<dbReference type="AlphaFoldDB" id="A0A921I1J7"/>
<dbReference type="Pfam" id="PF01551">
    <property type="entry name" value="Peptidase_M23"/>
    <property type="match status" value="1"/>
</dbReference>
<dbReference type="PANTHER" id="PTHR21666">
    <property type="entry name" value="PEPTIDASE-RELATED"/>
    <property type="match status" value="1"/>
</dbReference>
<dbReference type="PANTHER" id="PTHR21666:SF268">
    <property type="entry name" value="PEPTIDASE M23 DOMAIN-CONTAINING PROTEIN"/>
    <property type="match status" value="1"/>
</dbReference>
<organism evidence="2 3">
    <name type="scientific">Lachnoclostridium phocaeense</name>
    <dbReference type="NCBI Taxonomy" id="1871021"/>
    <lineage>
        <taxon>Bacteria</taxon>
        <taxon>Bacillati</taxon>
        <taxon>Bacillota</taxon>
        <taxon>Clostridia</taxon>
        <taxon>Lachnospirales</taxon>
        <taxon>Lachnospiraceae</taxon>
    </lineage>
</organism>
<evidence type="ECO:0000259" key="1">
    <source>
        <dbReference type="Pfam" id="PF01551"/>
    </source>
</evidence>
<comment type="caution">
    <text evidence="2">The sequence shown here is derived from an EMBL/GenBank/DDBJ whole genome shotgun (WGS) entry which is preliminary data.</text>
</comment>
<dbReference type="InterPro" id="IPR050570">
    <property type="entry name" value="Cell_wall_metabolism_enzyme"/>
</dbReference>
<dbReference type="SUPFAM" id="SSF51261">
    <property type="entry name" value="Duplicated hybrid motif"/>
    <property type="match status" value="1"/>
</dbReference>
<dbReference type="CDD" id="cd12797">
    <property type="entry name" value="M23_peptidase"/>
    <property type="match status" value="1"/>
</dbReference>
<dbReference type="PROSITE" id="PS51257">
    <property type="entry name" value="PROKAR_LIPOPROTEIN"/>
    <property type="match status" value="1"/>
</dbReference>
<gene>
    <name evidence="2" type="ORF">K8V82_08035</name>
</gene>
<dbReference type="EMBL" id="DYVY01000128">
    <property type="protein sequence ID" value="HJF94728.1"/>
    <property type="molecule type" value="Genomic_DNA"/>
</dbReference>
<accession>A0A921I1J7</accession>
<feature type="domain" description="M23ase beta-sheet core" evidence="1">
    <location>
        <begin position="110"/>
        <end position="209"/>
    </location>
</feature>
<evidence type="ECO:0000313" key="2">
    <source>
        <dbReference type="EMBL" id="HJF94728.1"/>
    </source>
</evidence>
<evidence type="ECO:0000313" key="3">
    <source>
        <dbReference type="Proteomes" id="UP000769156"/>
    </source>
</evidence>